<dbReference type="GeneID" id="55998202"/>
<dbReference type="GO" id="GO:0016791">
    <property type="term" value="F:phosphatase activity"/>
    <property type="evidence" value="ECO:0007669"/>
    <property type="project" value="TreeGrafter"/>
</dbReference>
<name>A0A7H8RAW0_TALRU</name>
<evidence type="ECO:0000256" key="2">
    <source>
        <dbReference type="SAM" id="Phobius"/>
    </source>
</evidence>
<dbReference type="InterPro" id="IPR050126">
    <property type="entry name" value="Ap4A_hydrolase"/>
</dbReference>
<dbReference type="CDD" id="cd00144">
    <property type="entry name" value="MPP_PPP_family"/>
    <property type="match status" value="1"/>
</dbReference>
<dbReference type="AlphaFoldDB" id="A0A7H8RAW0"/>
<keyword evidence="2" id="KW-1133">Transmembrane helix</keyword>
<dbReference type="GO" id="GO:0006798">
    <property type="term" value="P:polyphosphate catabolic process"/>
    <property type="evidence" value="ECO:0007669"/>
    <property type="project" value="TreeGrafter"/>
</dbReference>
<dbReference type="KEGG" id="trg:TRUGW13939_10723"/>
<dbReference type="PANTHER" id="PTHR42850">
    <property type="entry name" value="METALLOPHOSPHOESTERASE"/>
    <property type="match status" value="1"/>
</dbReference>
<dbReference type="OrthoDB" id="10267127at2759"/>
<keyword evidence="2" id="KW-0812">Transmembrane</keyword>
<dbReference type="EMBL" id="CP055903">
    <property type="protein sequence ID" value="QKX63552.1"/>
    <property type="molecule type" value="Genomic_DNA"/>
</dbReference>
<feature type="compositionally biased region" description="Basic and acidic residues" evidence="1">
    <location>
        <begin position="26"/>
        <end position="37"/>
    </location>
</feature>
<dbReference type="SUPFAM" id="SSF56300">
    <property type="entry name" value="Metallo-dependent phosphatases"/>
    <property type="match status" value="1"/>
</dbReference>
<feature type="compositionally biased region" description="Low complexity" evidence="1">
    <location>
        <begin position="63"/>
        <end position="80"/>
    </location>
</feature>
<dbReference type="GO" id="GO:0000298">
    <property type="term" value="F:endopolyphosphatase activity"/>
    <property type="evidence" value="ECO:0007669"/>
    <property type="project" value="TreeGrafter"/>
</dbReference>
<gene>
    <name evidence="4" type="ORF">TRUGW13939_10723</name>
</gene>
<feature type="region of interest" description="Disordered" evidence="1">
    <location>
        <begin position="62"/>
        <end position="81"/>
    </location>
</feature>
<reference evidence="5" key="1">
    <citation type="submission" date="2020-06" db="EMBL/GenBank/DDBJ databases">
        <title>A chromosome-scale genome assembly of Talaromyces rugulosus W13939.</title>
        <authorList>
            <person name="Wang B."/>
            <person name="Guo L."/>
            <person name="Ye K."/>
            <person name="Wang L."/>
        </authorList>
    </citation>
    <scope>NUCLEOTIDE SEQUENCE [LARGE SCALE GENOMIC DNA]</scope>
    <source>
        <strain evidence="5">W13939</strain>
    </source>
</reference>
<proteinExistence type="predicted"/>
<dbReference type="PANTHER" id="PTHR42850:SF4">
    <property type="entry name" value="ZINC-DEPENDENT ENDOPOLYPHOSPHATASE"/>
    <property type="match status" value="1"/>
</dbReference>
<dbReference type="Gene3D" id="3.60.21.10">
    <property type="match status" value="1"/>
</dbReference>
<feature type="transmembrane region" description="Helical" evidence="2">
    <location>
        <begin position="99"/>
        <end position="117"/>
    </location>
</feature>
<keyword evidence="5" id="KW-1185">Reference proteome</keyword>
<keyword evidence="2" id="KW-0472">Membrane</keyword>
<feature type="region of interest" description="Disordered" evidence="1">
    <location>
        <begin position="1"/>
        <end position="37"/>
    </location>
</feature>
<evidence type="ECO:0000256" key="1">
    <source>
        <dbReference type="SAM" id="MobiDB-lite"/>
    </source>
</evidence>
<sequence>MADEKRPSIIDTRHYPDNLAVSSSDNDERKTPQRDGRTAFFQSFPRSLGQRPLIDYVKNTWGSSRSRPRANSASSSRSSSGKPLRFFLSMISAPKFRRYVLVYIALVASFYIGWSSFLQPILEERAGLVRALDLETMKQVGGWFGTNTRPVFADIVPIRSLDPVLVPASKEGDSGDVQQRRLVFVGDVHGCKDELERLLKEVSFDAEAGDHLVFTGDMIHKGPDSVGVVELARGLKASCVRGNHEDRILLLRSQMKVDGTFSHPENDFNPNDASQRKVARELSDEQASWLQDCPVILKVGQVGGIGDVLVVHGGVVPGVGLERQDLSSVMTMRTIDLDTHVPSASKKDGVPWFKLYNKYQELLSQHIENSVDGLYGSLSGTTTVIYGHDAVKSLNIQKYTKGLDSGCVYGRKLSALVVENGGKQEVVQVKCKKHAKS</sequence>
<dbReference type="InterPro" id="IPR029052">
    <property type="entry name" value="Metallo-depent_PP-like"/>
</dbReference>
<evidence type="ECO:0000313" key="5">
    <source>
        <dbReference type="Proteomes" id="UP000509510"/>
    </source>
</evidence>
<feature type="compositionally biased region" description="Basic and acidic residues" evidence="1">
    <location>
        <begin position="1"/>
        <end position="16"/>
    </location>
</feature>
<feature type="domain" description="Calcineurin-like phosphoesterase" evidence="3">
    <location>
        <begin position="181"/>
        <end position="370"/>
    </location>
</feature>
<dbReference type="RefSeq" id="XP_035349726.1">
    <property type="nucleotide sequence ID" value="XM_035493833.1"/>
</dbReference>
<accession>A0A7H8RAW0</accession>
<organism evidence="4 5">
    <name type="scientific">Talaromyces rugulosus</name>
    <name type="common">Penicillium rugulosum</name>
    <dbReference type="NCBI Taxonomy" id="121627"/>
    <lineage>
        <taxon>Eukaryota</taxon>
        <taxon>Fungi</taxon>
        <taxon>Dikarya</taxon>
        <taxon>Ascomycota</taxon>
        <taxon>Pezizomycotina</taxon>
        <taxon>Eurotiomycetes</taxon>
        <taxon>Eurotiomycetidae</taxon>
        <taxon>Eurotiales</taxon>
        <taxon>Trichocomaceae</taxon>
        <taxon>Talaromyces</taxon>
        <taxon>Talaromyces sect. Islandici</taxon>
    </lineage>
</organism>
<dbReference type="GO" id="GO:0005737">
    <property type="term" value="C:cytoplasm"/>
    <property type="evidence" value="ECO:0007669"/>
    <property type="project" value="TreeGrafter"/>
</dbReference>
<dbReference type="Proteomes" id="UP000509510">
    <property type="component" value="Chromosome VI"/>
</dbReference>
<dbReference type="InterPro" id="IPR004843">
    <property type="entry name" value="Calcineurin-like_PHP"/>
</dbReference>
<dbReference type="Pfam" id="PF00149">
    <property type="entry name" value="Metallophos"/>
    <property type="match status" value="1"/>
</dbReference>
<evidence type="ECO:0000259" key="3">
    <source>
        <dbReference type="Pfam" id="PF00149"/>
    </source>
</evidence>
<evidence type="ECO:0000313" key="4">
    <source>
        <dbReference type="EMBL" id="QKX63552.1"/>
    </source>
</evidence>
<protein>
    <recommendedName>
        <fullName evidence="3">Calcineurin-like phosphoesterase domain-containing protein</fullName>
    </recommendedName>
</protein>